<dbReference type="Proteomes" id="UP000051181">
    <property type="component" value="Unassembled WGS sequence"/>
</dbReference>
<dbReference type="RefSeq" id="WP_010009182.1">
    <property type="nucleotide sequence ID" value="NZ_AZCN01000001.1"/>
</dbReference>
<dbReference type="Gene3D" id="3.40.50.720">
    <property type="entry name" value="NAD(P)-binding Rossmann-like Domain"/>
    <property type="match status" value="1"/>
</dbReference>
<feature type="domain" description="NAD(P)-binding" evidence="1">
    <location>
        <begin position="7"/>
        <end position="197"/>
    </location>
</feature>
<reference evidence="2 3" key="1">
    <citation type="journal article" date="2015" name="Genome Announc.">
        <title>Expanding the biotechnology potential of lactobacilli through comparative genomics of 213 strains and associated genera.</title>
        <authorList>
            <person name="Sun Z."/>
            <person name="Harris H.M."/>
            <person name="McCann A."/>
            <person name="Guo C."/>
            <person name="Argimon S."/>
            <person name="Zhang W."/>
            <person name="Yang X."/>
            <person name="Jeffery I.B."/>
            <person name="Cooney J.C."/>
            <person name="Kagawa T.F."/>
            <person name="Liu W."/>
            <person name="Song Y."/>
            <person name="Salvetti E."/>
            <person name="Wrobel A."/>
            <person name="Rasinkangas P."/>
            <person name="Parkhill J."/>
            <person name="Rea M.C."/>
            <person name="O'Sullivan O."/>
            <person name="Ritari J."/>
            <person name="Douillard F.P."/>
            <person name="Paul Ross R."/>
            <person name="Yang R."/>
            <person name="Briner A.E."/>
            <person name="Felis G.E."/>
            <person name="de Vos W.M."/>
            <person name="Barrangou R."/>
            <person name="Klaenhammer T.R."/>
            <person name="Caufield P.W."/>
            <person name="Cui Y."/>
            <person name="Zhang H."/>
            <person name="O'Toole P.W."/>
        </authorList>
    </citation>
    <scope>NUCLEOTIDE SEQUENCE [LARGE SCALE GENOMIC DNA]</scope>
    <source>
        <strain evidence="2 3">DSM 20001</strain>
    </source>
</reference>
<organism evidence="2 3">
    <name type="scientific">Loigolactobacillus coryniformis subsp. coryniformis KCTC 3167 = DSM 20001</name>
    <dbReference type="NCBI Taxonomy" id="913848"/>
    <lineage>
        <taxon>Bacteria</taxon>
        <taxon>Bacillati</taxon>
        <taxon>Bacillota</taxon>
        <taxon>Bacilli</taxon>
        <taxon>Lactobacillales</taxon>
        <taxon>Lactobacillaceae</taxon>
        <taxon>Loigolactobacillus</taxon>
    </lineage>
</organism>
<dbReference type="CDD" id="cd05244">
    <property type="entry name" value="BVR-B_like_SDR_a"/>
    <property type="match status" value="1"/>
</dbReference>
<dbReference type="PANTHER" id="PTHR43355:SF2">
    <property type="entry name" value="FLAVIN REDUCTASE (NADPH)"/>
    <property type="match status" value="1"/>
</dbReference>
<dbReference type="eggNOG" id="COG2910">
    <property type="taxonomic scope" value="Bacteria"/>
</dbReference>
<dbReference type="InterPro" id="IPR051606">
    <property type="entry name" value="Polyketide_Oxido-like"/>
</dbReference>
<proteinExistence type="predicted"/>
<dbReference type="AlphaFoldDB" id="A0A0R1FCF0"/>
<protein>
    <submittedName>
        <fullName evidence="2">NADH-flavin reductase</fullName>
    </submittedName>
</protein>
<dbReference type="EMBL" id="AZCN01000001">
    <property type="protein sequence ID" value="KRK19262.1"/>
    <property type="molecule type" value="Genomic_DNA"/>
</dbReference>
<accession>A0A0R1FCF0</accession>
<dbReference type="PANTHER" id="PTHR43355">
    <property type="entry name" value="FLAVIN REDUCTASE (NADPH)"/>
    <property type="match status" value="1"/>
</dbReference>
<gene>
    <name evidence="2" type="ORF">FD22_GL000001</name>
</gene>
<comment type="caution">
    <text evidence="2">The sequence shown here is derived from an EMBL/GenBank/DDBJ whole genome shotgun (WGS) entry which is preliminary data.</text>
</comment>
<dbReference type="GO" id="GO:0016646">
    <property type="term" value="F:oxidoreductase activity, acting on the CH-NH group of donors, NAD or NADP as acceptor"/>
    <property type="evidence" value="ECO:0007669"/>
    <property type="project" value="TreeGrafter"/>
</dbReference>
<dbReference type="Pfam" id="PF13460">
    <property type="entry name" value="NAD_binding_10"/>
    <property type="match status" value="1"/>
</dbReference>
<dbReference type="PATRIC" id="fig|913848.6.peg.1"/>
<dbReference type="InterPro" id="IPR036291">
    <property type="entry name" value="NAD(P)-bd_dom_sf"/>
</dbReference>
<evidence type="ECO:0000313" key="3">
    <source>
        <dbReference type="Proteomes" id="UP000051181"/>
    </source>
</evidence>
<name>A0A0R1FCF0_9LACO</name>
<dbReference type="GeneID" id="65918138"/>
<dbReference type="SUPFAM" id="SSF51735">
    <property type="entry name" value="NAD(P)-binding Rossmann-fold domains"/>
    <property type="match status" value="1"/>
</dbReference>
<dbReference type="InterPro" id="IPR016040">
    <property type="entry name" value="NAD(P)-bd_dom"/>
</dbReference>
<evidence type="ECO:0000259" key="1">
    <source>
        <dbReference type="Pfam" id="PF13460"/>
    </source>
</evidence>
<evidence type="ECO:0000313" key="2">
    <source>
        <dbReference type="EMBL" id="KRK19262.1"/>
    </source>
</evidence>
<sequence>MKIGIIGATGQAGSLIAEEAVQRGHQVTAIVRHPEKLRLKLPVLAKDLFALTTADLTDFDVIVDAFRPANAHEDQHQTSLQHLVDILHSTAVRLLVVGGAGSLFVDDAQTMRLYETPNFKDEWKPTSVNMGKALINLQKVTDVQWTYLSPSAAFLADAPRTGSYDIGQDRLLTNLAGKSEISYADFAIALVDEIEKPQHKQQRFTVVSR</sequence>